<feature type="transmembrane region" description="Helical" evidence="2">
    <location>
        <begin position="830"/>
        <end position="848"/>
    </location>
</feature>
<feature type="transmembrane region" description="Helical" evidence="2">
    <location>
        <begin position="987"/>
        <end position="1006"/>
    </location>
</feature>
<feature type="compositionally biased region" description="Basic and acidic residues" evidence="1">
    <location>
        <begin position="287"/>
        <end position="306"/>
    </location>
</feature>
<feature type="transmembrane region" description="Helical" evidence="2">
    <location>
        <begin position="860"/>
        <end position="880"/>
    </location>
</feature>
<evidence type="ECO:0000256" key="2">
    <source>
        <dbReference type="SAM" id="Phobius"/>
    </source>
</evidence>
<dbReference type="Proteomes" id="UP000037923">
    <property type="component" value="Unassembled WGS sequence"/>
</dbReference>
<feature type="compositionally biased region" description="Basic and acidic residues" evidence="1">
    <location>
        <begin position="229"/>
        <end position="239"/>
    </location>
</feature>
<feature type="transmembrane region" description="Helical" evidence="2">
    <location>
        <begin position="1018"/>
        <end position="1041"/>
    </location>
</feature>
<proteinExistence type="predicted"/>
<evidence type="ECO:0000313" key="3">
    <source>
        <dbReference type="EMBL" id="KPA73629.1"/>
    </source>
</evidence>
<feature type="region of interest" description="Disordered" evidence="1">
    <location>
        <begin position="392"/>
        <end position="476"/>
    </location>
</feature>
<accession>A0A0M9FQ44</accession>
<comment type="caution">
    <text evidence="3">The sequence shown here is derived from an EMBL/GenBank/DDBJ whole genome shotgun (WGS) entry which is preliminary data.</text>
</comment>
<feature type="compositionally biased region" description="Polar residues" evidence="1">
    <location>
        <begin position="63"/>
        <end position="74"/>
    </location>
</feature>
<name>A0A0M9FQ44_LEPPY</name>
<feature type="compositionally biased region" description="Polar residues" evidence="1">
    <location>
        <begin position="439"/>
        <end position="450"/>
    </location>
</feature>
<gene>
    <name evidence="3" type="ORF">ABB37_09761</name>
</gene>
<feature type="compositionally biased region" description="Polar residues" evidence="1">
    <location>
        <begin position="18"/>
        <end position="33"/>
    </location>
</feature>
<reference evidence="3 4" key="1">
    <citation type="submission" date="2015-07" db="EMBL/GenBank/DDBJ databases">
        <title>High-quality genome of monoxenous trypanosomatid Leptomonas pyrrhocoris.</title>
        <authorList>
            <person name="Flegontov P."/>
            <person name="Butenko A."/>
            <person name="Firsov S."/>
            <person name="Vlcek C."/>
            <person name="Logacheva M.D."/>
            <person name="Field M."/>
            <person name="Filatov D."/>
            <person name="Flegontova O."/>
            <person name="Gerasimov E."/>
            <person name="Jackson A.P."/>
            <person name="Kelly S."/>
            <person name="Opperdoes F."/>
            <person name="O'Reilly A."/>
            <person name="Votypka J."/>
            <person name="Yurchenko V."/>
            <person name="Lukes J."/>
        </authorList>
    </citation>
    <scope>NUCLEOTIDE SEQUENCE [LARGE SCALE GENOMIC DNA]</scope>
    <source>
        <strain evidence="3">H10</strain>
    </source>
</reference>
<evidence type="ECO:0000256" key="1">
    <source>
        <dbReference type="SAM" id="MobiDB-lite"/>
    </source>
</evidence>
<feature type="compositionally biased region" description="Low complexity" evidence="1">
    <location>
        <begin position="392"/>
        <end position="402"/>
    </location>
</feature>
<organism evidence="3 4">
    <name type="scientific">Leptomonas pyrrhocoris</name>
    <name type="common">Firebug parasite</name>
    <dbReference type="NCBI Taxonomy" id="157538"/>
    <lineage>
        <taxon>Eukaryota</taxon>
        <taxon>Discoba</taxon>
        <taxon>Euglenozoa</taxon>
        <taxon>Kinetoplastea</taxon>
        <taxon>Metakinetoplastina</taxon>
        <taxon>Trypanosomatida</taxon>
        <taxon>Trypanosomatidae</taxon>
        <taxon>Leishmaniinae</taxon>
        <taxon>Leptomonas</taxon>
    </lineage>
</organism>
<feature type="compositionally biased region" description="Low complexity" evidence="1">
    <location>
        <begin position="598"/>
        <end position="612"/>
    </location>
</feature>
<dbReference type="OrthoDB" id="267178at2759"/>
<dbReference type="GeneID" id="26910044"/>
<feature type="transmembrane region" description="Helical" evidence="2">
    <location>
        <begin position="959"/>
        <end position="975"/>
    </location>
</feature>
<feature type="region of interest" description="Disordered" evidence="1">
    <location>
        <begin position="1"/>
        <end position="349"/>
    </location>
</feature>
<feature type="compositionally biased region" description="Basic and acidic residues" evidence="1">
    <location>
        <begin position="259"/>
        <end position="269"/>
    </location>
</feature>
<dbReference type="RefSeq" id="XP_015652068.1">
    <property type="nucleotide sequence ID" value="XM_015809393.1"/>
</dbReference>
<feature type="compositionally biased region" description="Low complexity" evidence="1">
    <location>
        <begin position="1"/>
        <end position="17"/>
    </location>
</feature>
<dbReference type="AlphaFoldDB" id="A0A0M9FQ44"/>
<keyword evidence="2" id="KW-1133">Transmembrane helix</keyword>
<keyword evidence="2" id="KW-0472">Membrane</keyword>
<evidence type="ECO:0008006" key="5">
    <source>
        <dbReference type="Google" id="ProtNLM"/>
    </source>
</evidence>
<feature type="compositionally biased region" description="Acidic residues" evidence="1">
    <location>
        <begin position="127"/>
        <end position="144"/>
    </location>
</feature>
<feature type="compositionally biased region" description="Low complexity" evidence="1">
    <location>
        <begin position="415"/>
        <end position="427"/>
    </location>
</feature>
<keyword evidence="2" id="KW-0812">Transmembrane</keyword>
<feature type="region of interest" description="Disordered" evidence="1">
    <location>
        <begin position="567"/>
        <end position="672"/>
    </location>
</feature>
<protein>
    <recommendedName>
        <fullName evidence="5">Transmembrane protein</fullName>
    </recommendedName>
</protein>
<feature type="compositionally biased region" description="Low complexity" evidence="1">
    <location>
        <begin position="646"/>
        <end position="657"/>
    </location>
</feature>
<feature type="transmembrane region" description="Helical" evidence="2">
    <location>
        <begin position="900"/>
        <end position="921"/>
    </location>
</feature>
<feature type="transmembrane region" description="Helical" evidence="2">
    <location>
        <begin position="1053"/>
        <end position="1072"/>
    </location>
</feature>
<feature type="compositionally biased region" description="Basic and acidic residues" evidence="1">
    <location>
        <begin position="107"/>
        <end position="119"/>
    </location>
</feature>
<feature type="compositionally biased region" description="Polar residues" evidence="1">
    <location>
        <begin position="84"/>
        <end position="105"/>
    </location>
</feature>
<dbReference type="VEuPathDB" id="TriTrypDB:LpyrH10_34_0640"/>
<keyword evidence="4" id="KW-1185">Reference proteome</keyword>
<evidence type="ECO:0000313" key="4">
    <source>
        <dbReference type="Proteomes" id="UP000037923"/>
    </source>
</evidence>
<dbReference type="EMBL" id="LGTL01000034">
    <property type="protein sequence ID" value="KPA73629.1"/>
    <property type="molecule type" value="Genomic_DNA"/>
</dbReference>
<sequence length="1145" mass="122894">MPLSSSPSTTTTTSSSSGVVHTTLPLQASPPSNQQKQQQQQQTYAEVDVDVPSTTAHVARAHNATTHSTNGSDESYNDEDEYHQGNTSPGQQQSQRRAGTPTTARGHNADGSDEHREFASDGNVEAVVDEEEVEEEDDEEEIRDELDFYCQPSYLYPTLASSTPPEDQQRATGPAGRNASGLVPSSSQSSSTDRRGDNEETDEDAGAADRNSMDAPPPPPCRGTPSPHLHADTGAHRSEVVPAHAPSPTVKLPDAVGVGDRDAREERVYHQLYPTAPRDSSSSSRSTSRDEQQRSTHDGEACHDSYNEADGTDNVCVRKPSHRHHTPPAAPRAMSHSYHSIHNDSNRCNAEAAAESADGPYVPPLMAEYDGELLQIIRSYYVRKRAATAAAATTARTTVTSAEDASVVSSRELNGPSVVGSSVTQGGSARGSKGELLAHTSSNSGANKNDGSAAVTGGDDGSDAAHDPRHLLPPPRLSHTLAREEEACMLVQLPAAVASTQPCHSTNSNDLSCREQNTTAMNSRDVRGAAHINYGPSARSAVPSASFAPDYASSALDRMSGVRLHVSNHDNTHKNSSGGNGSPSSVQPRLSGDGRPLTGGTTNMNSSSSNGGAYALPPPLTDTQRQQQPLPPSQRADPRSFGPFSAALPPAYTTPPTRRSLSDNAAAVTNSSSSVFHRRFASSLQEGGDGGAYGVDAREFDAQSYASTQQPYRTASTSASMAFPFSGDGAAAATASAAAANNTNNNSGSSGVMTMDPASWSGSGFFRSPALAAAGWVGGAIAPRGGVSGQSGSGGALASGLSALSSLPSYSSTSFVRAYVSDISLSLEPAVLVSALTAALNIIVVAFLQHHVLDTRDHLGLFLIGSYMIFASYYMIYYFLERFSGSFRRIASQDKKFYIIGNLIKAGILVSITPFACVHLVKIIVFDAWESNILRNLGCIYAIPDFISMIIVRRMRWSTWIHHACVIVFNYFSIMNNYQHENVCRCVVVYAAFSSFAYCVNVLLASRFLGVSVNAARVLSFVALVVYALCCAVNWAWQVYYLRRLLTTGHEHWTVYAYMFLISLVMWDDIYLNRWLLHHARNNSYAASQHLQQHRMRQQQQSQQRQPSPQSSPLFAAQLRPGLLFRSQSEQQLPGPQIGVPPRAL</sequence>